<gene>
    <name evidence="1" type="ORF">DPMN_138622</name>
</gene>
<reference evidence="1" key="1">
    <citation type="journal article" date="2019" name="bioRxiv">
        <title>The Genome of the Zebra Mussel, Dreissena polymorpha: A Resource for Invasive Species Research.</title>
        <authorList>
            <person name="McCartney M.A."/>
            <person name="Auch B."/>
            <person name="Kono T."/>
            <person name="Mallez S."/>
            <person name="Zhang Y."/>
            <person name="Obille A."/>
            <person name="Becker A."/>
            <person name="Abrahante J.E."/>
            <person name="Garbe J."/>
            <person name="Badalamenti J.P."/>
            <person name="Herman A."/>
            <person name="Mangelson H."/>
            <person name="Liachko I."/>
            <person name="Sullivan S."/>
            <person name="Sone E.D."/>
            <person name="Koren S."/>
            <person name="Silverstein K.A.T."/>
            <person name="Beckman K.B."/>
            <person name="Gohl D.M."/>
        </authorList>
    </citation>
    <scope>NUCLEOTIDE SEQUENCE</scope>
    <source>
        <strain evidence="1">Duluth1</strain>
        <tissue evidence="1">Whole animal</tissue>
    </source>
</reference>
<proteinExistence type="predicted"/>
<organism evidence="1 2">
    <name type="scientific">Dreissena polymorpha</name>
    <name type="common">Zebra mussel</name>
    <name type="synonym">Mytilus polymorpha</name>
    <dbReference type="NCBI Taxonomy" id="45954"/>
    <lineage>
        <taxon>Eukaryota</taxon>
        <taxon>Metazoa</taxon>
        <taxon>Spiralia</taxon>
        <taxon>Lophotrochozoa</taxon>
        <taxon>Mollusca</taxon>
        <taxon>Bivalvia</taxon>
        <taxon>Autobranchia</taxon>
        <taxon>Heteroconchia</taxon>
        <taxon>Euheterodonta</taxon>
        <taxon>Imparidentia</taxon>
        <taxon>Neoheterodontei</taxon>
        <taxon>Myida</taxon>
        <taxon>Dreissenoidea</taxon>
        <taxon>Dreissenidae</taxon>
        <taxon>Dreissena</taxon>
    </lineage>
</organism>
<protein>
    <submittedName>
        <fullName evidence="1">Uncharacterized protein</fullName>
    </submittedName>
</protein>
<evidence type="ECO:0000313" key="2">
    <source>
        <dbReference type="Proteomes" id="UP000828390"/>
    </source>
</evidence>
<evidence type="ECO:0000313" key="1">
    <source>
        <dbReference type="EMBL" id="KAH3810232.1"/>
    </source>
</evidence>
<dbReference type="EMBL" id="JAIWYP010000006">
    <property type="protein sequence ID" value="KAH3810232.1"/>
    <property type="molecule type" value="Genomic_DNA"/>
</dbReference>
<keyword evidence="2" id="KW-1185">Reference proteome</keyword>
<reference evidence="1" key="2">
    <citation type="submission" date="2020-11" db="EMBL/GenBank/DDBJ databases">
        <authorList>
            <person name="McCartney M.A."/>
            <person name="Auch B."/>
            <person name="Kono T."/>
            <person name="Mallez S."/>
            <person name="Becker A."/>
            <person name="Gohl D.M."/>
            <person name="Silverstein K.A.T."/>
            <person name="Koren S."/>
            <person name="Bechman K.B."/>
            <person name="Herman A."/>
            <person name="Abrahante J.E."/>
            <person name="Garbe J."/>
        </authorList>
    </citation>
    <scope>NUCLEOTIDE SEQUENCE</scope>
    <source>
        <strain evidence="1">Duluth1</strain>
        <tissue evidence="1">Whole animal</tissue>
    </source>
</reference>
<accession>A0A9D4JK10</accession>
<dbReference type="Proteomes" id="UP000828390">
    <property type="component" value="Unassembled WGS sequence"/>
</dbReference>
<name>A0A9D4JK10_DREPO</name>
<dbReference type="AlphaFoldDB" id="A0A9D4JK10"/>
<sequence length="56" mass="6782">MVWTNSFWTPTRQMQALEAYSAWSKEERKRLSLTAVFLLHLSRRGIVRLARNFWQL</sequence>
<comment type="caution">
    <text evidence="1">The sequence shown here is derived from an EMBL/GenBank/DDBJ whole genome shotgun (WGS) entry which is preliminary data.</text>
</comment>